<evidence type="ECO:0000256" key="1">
    <source>
        <dbReference type="ARBA" id="ARBA00022729"/>
    </source>
</evidence>
<reference evidence="4 5" key="1">
    <citation type="submission" date="2017-05" db="EMBL/GenBank/DDBJ databases">
        <authorList>
            <person name="Varghese N."/>
            <person name="Submissions S."/>
        </authorList>
    </citation>
    <scope>NUCLEOTIDE SEQUENCE [LARGE SCALE GENOMIC DNA]</scope>
    <source>
        <strain evidence="4 5">DSM 29371</strain>
    </source>
</reference>
<keyword evidence="5" id="KW-1185">Reference proteome</keyword>
<gene>
    <name evidence="4" type="ORF">SAMN06265171_104272</name>
</gene>
<protein>
    <submittedName>
        <fullName evidence="4">Hemolysin, SphH family</fullName>
    </submittedName>
</protein>
<accession>A0A521D5X5</accession>
<proteinExistence type="predicted"/>
<dbReference type="GO" id="GO:0004767">
    <property type="term" value="F:sphingomyelin phosphodiesterase activity"/>
    <property type="evidence" value="ECO:0007669"/>
    <property type="project" value="InterPro"/>
</dbReference>
<dbReference type="Proteomes" id="UP000316916">
    <property type="component" value="Unassembled WGS sequence"/>
</dbReference>
<dbReference type="GO" id="GO:0005576">
    <property type="term" value="C:extracellular region"/>
    <property type="evidence" value="ECO:0007669"/>
    <property type="project" value="InterPro"/>
</dbReference>
<dbReference type="AlphaFoldDB" id="A0A521D5X5"/>
<dbReference type="PANTHER" id="PTHR16320:SF23">
    <property type="entry name" value="SPHINGOMYELINASE C 1"/>
    <property type="match status" value="1"/>
</dbReference>
<dbReference type="NCBIfam" id="TIGR03395">
    <property type="entry name" value="sphingomy"/>
    <property type="match status" value="1"/>
</dbReference>
<evidence type="ECO:0000313" key="5">
    <source>
        <dbReference type="Proteomes" id="UP000316916"/>
    </source>
</evidence>
<evidence type="ECO:0000256" key="2">
    <source>
        <dbReference type="ARBA" id="ARBA00022801"/>
    </source>
</evidence>
<dbReference type="InterPro" id="IPR017766">
    <property type="entry name" value="Sphingomyelinase/PLipase_C"/>
</dbReference>
<dbReference type="Gene3D" id="3.60.10.10">
    <property type="entry name" value="Endonuclease/exonuclease/phosphatase"/>
    <property type="match status" value="1"/>
</dbReference>
<evidence type="ECO:0000259" key="3">
    <source>
        <dbReference type="Pfam" id="PF03372"/>
    </source>
</evidence>
<sequence length="521" mass="59618">MNLMKFLLFRFIPVLYLLTLLSCRSDQFQPDETLPNPQENAMRAAFPNIKVLSYNTFLLRDIKVASTTQWSQFTRAEKLGEASFLKNYDVLLLQECFDNAAAGKLREKLLPTFPYQTPVVGQTKNGWNSTQGHWRDIISGGFENGGVMIASKYPIERMDQFIFPAGCDFDGFSLKGFAYARILKDGKRVHFIAVHTQSTQPSCGGREVEIRQQQLGMMKSFVDGLNIPEDEMVIYGGDFNIIKNTSEYSNMLQTLNVKAPAYKGLPYSWDTKTNTMASYHYPYPANKQEYLDYILVSNDHLVPPSWQNIAFDPVSSKLMTYTNMVGAKYYWADYSDHYPIEANVYSDQTTPTKSVKFRKHDRISLKSVSTGKYVNMNLSTPDDWLRVSSMTPDARTWFNIVNIGDNANYFDLKEGYVRVESSMLLNNFWYWTSGSYYFYPKYGKMTYNLQLQIVKKKAGNFSSSVENGDTVAFKDVTGIGNTYYLQVYNKSGTDWIYLNGTSLTPDVQFVVEMNNTVAEPF</sequence>
<organism evidence="4 5">
    <name type="scientific">Chryseobacterium rhizoplanae</name>
    <dbReference type="NCBI Taxonomy" id="1609531"/>
    <lineage>
        <taxon>Bacteria</taxon>
        <taxon>Pseudomonadati</taxon>
        <taxon>Bacteroidota</taxon>
        <taxon>Flavobacteriia</taxon>
        <taxon>Flavobacteriales</taxon>
        <taxon>Weeksellaceae</taxon>
        <taxon>Chryseobacterium group</taxon>
        <taxon>Chryseobacterium</taxon>
    </lineage>
</organism>
<dbReference type="InterPro" id="IPR038772">
    <property type="entry name" value="Sph/SMPD2-like"/>
</dbReference>
<keyword evidence="2" id="KW-0378">Hydrolase</keyword>
<dbReference type="CDD" id="cd09078">
    <property type="entry name" value="nSMase"/>
    <property type="match status" value="1"/>
</dbReference>
<evidence type="ECO:0000313" key="4">
    <source>
        <dbReference type="EMBL" id="SMO67113.1"/>
    </source>
</evidence>
<dbReference type="PROSITE" id="PS51257">
    <property type="entry name" value="PROKAR_LIPOPROTEIN"/>
    <property type="match status" value="1"/>
</dbReference>
<dbReference type="EMBL" id="FXTC01000004">
    <property type="protein sequence ID" value="SMO67113.1"/>
    <property type="molecule type" value="Genomic_DNA"/>
</dbReference>
<dbReference type="Pfam" id="PF03372">
    <property type="entry name" value="Exo_endo_phos"/>
    <property type="match status" value="1"/>
</dbReference>
<keyword evidence="1" id="KW-0732">Signal</keyword>
<feature type="domain" description="Endonuclease/exonuclease/phosphatase" evidence="3">
    <location>
        <begin position="77"/>
        <end position="337"/>
    </location>
</feature>
<dbReference type="InterPro" id="IPR036691">
    <property type="entry name" value="Endo/exonu/phosph_ase_sf"/>
</dbReference>
<dbReference type="InterPro" id="IPR005135">
    <property type="entry name" value="Endo/exonuclease/phosphatase"/>
</dbReference>
<dbReference type="SUPFAM" id="SSF56219">
    <property type="entry name" value="DNase I-like"/>
    <property type="match status" value="1"/>
</dbReference>
<dbReference type="PANTHER" id="PTHR16320">
    <property type="entry name" value="SPHINGOMYELINASE FAMILY MEMBER"/>
    <property type="match status" value="1"/>
</dbReference>
<name>A0A521D5X5_9FLAO</name>